<gene>
    <name evidence="1" type="ORF">ABS770_26040</name>
</gene>
<comment type="caution">
    <text evidence="1">The sequence shown here is derived from an EMBL/GenBank/DDBJ whole genome shotgun (WGS) entry which is preliminary data.</text>
</comment>
<accession>A0ABV1RA50</accession>
<dbReference type="Proteomes" id="UP001432995">
    <property type="component" value="Unassembled WGS sequence"/>
</dbReference>
<evidence type="ECO:0000313" key="1">
    <source>
        <dbReference type="EMBL" id="MER2291722.1"/>
    </source>
</evidence>
<protein>
    <submittedName>
        <fullName evidence="1">Uncharacterized protein</fullName>
    </submittedName>
</protein>
<reference evidence="1" key="1">
    <citation type="submission" date="2024-06" db="EMBL/GenBank/DDBJ databases">
        <authorList>
            <person name="Campbell A.G."/>
        </authorList>
    </citation>
    <scope>NUCLEOTIDE SEQUENCE</scope>
    <source>
        <strain evidence="1">EM17</strain>
    </source>
</reference>
<dbReference type="EMBL" id="JBELQD010000056">
    <property type="protein sequence ID" value="MER2291722.1"/>
    <property type="molecule type" value="Genomic_DNA"/>
</dbReference>
<evidence type="ECO:0000313" key="2">
    <source>
        <dbReference type="Proteomes" id="UP001432995"/>
    </source>
</evidence>
<name>A0ABV1RA50_9HYPH</name>
<organism evidence="1 2">
    <name type="scientific">Methylobacterium brachiatum</name>
    <dbReference type="NCBI Taxonomy" id="269660"/>
    <lineage>
        <taxon>Bacteria</taxon>
        <taxon>Pseudomonadati</taxon>
        <taxon>Pseudomonadota</taxon>
        <taxon>Alphaproteobacteria</taxon>
        <taxon>Hyphomicrobiales</taxon>
        <taxon>Methylobacteriaceae</taxon>
        <taxon>Methylobacterium</taxon>
    </lineage>
</organism>
<keyword evidence="2" id="KW-1185">Reference proteome</keyword>
<sequence length="396" mass="43361">MSLPEHDDEHRHNDYPVTGWPVPILAEIDRRGARGLLADLAVAGALARQAAYIVAIDADIDQPAPFLARLGIRTTGAAGVGEALRTRQARDLIAATYAVAPDAVPTGFLRAILRIEEFDSDKPGFDAFIHCQSYRRLFDIFSTERHGRKANALRYCGPLRSSHVHAAEHLHPALVYPEIVATMDTAAHVVRVNALLDLIRASVSMITEDEISRTLRESLCGGGILERFARRVLEKADCLPEPPLPLCDDLRPLRTAGEITDFGRRMGNCAGTKIFEIVLGLLYVYEARHVLGDGSVVPLAISLTPLTSGVWLVGDVTMRRNRRPPAHVLRAVLGRLQDLGAVVSGPSLTAPYRRDVARLLGMRMWGSIDDCLRPEIDQEEELDAVEALMAEIGEAA</sequence>
<proteinExistence type="predicted"/>
<dbReference type="RefSeq" id="WP_350381041.1">
    <property type="nucleotide sequence ID" value="NZ_JBELQD010000056.1"/>
</dbReference>